<evidence type="ECO:0000256" key="1">
    <source>
        <dbReference type="SAM" id="MobiDB-lite"/>
    </source>
</evidence>
<dbReference type="OrthoDB" id="9977870at2759"/>
<dbReference type="InterPro" id="IPR035587">
    <property type="entry name" value="DUS-like_FMN-bd"/>
</dbReference>
<name>A0A1E1LTL6_9HELO</name>
<evidence type="ECO:0000259" key="2">
    <source>
        <dbReference type="Pfam" id="PF01207"/>
    </source>
</evidence>
<dbReference type="Proteomes" id="UP000178912">
    <property type="component" value="Unassembled WGS sequence"/>
</dbReference>
<reference evidence="4" key="1">
    <citation type="submission" date="2016-03" db="EMBL/GenBank/DDBJ databases">
        <authorList>
            <person name="Guldener U."/>
        </authorList>
    </citation>
    <scope>NUCLEOTIDE SEQUENCE [LARGE SCALE GENOMIC DNA]</scope>
    <source>
        <strain evidence="4">04CH-RAC-A.6.1</strain>
    </source>
</reference>
<dbReference type="SUPFAM" id="SSF51395">
    <property type="entry name" value="FMN-linked oxidoreductases"/>
    <property type="match status" value="1"/>
</dbReference>
<dbReference type="Gene3D" id="3.20.20.70">
    <property type="entry name" value="Aldolase class I"/>
    <property type="match status" value="1"/>
</dbReference>
<dbReference type="GO" id="GO:0017150">
    <property type="term" value="F:tRNA dihydrouridine synthase activity"/>
    <property type="evidence" value="ECO:0007669"/>
    <property type="project" value="TreeGrafter"/>
</dbReference>
<dbReference type="EMBL" id="FJUX01000218">
    <property type="protein sequence ID" value="CZT13860.1"/>
    <property type="molecule type" value="Genomic_DNA"/>
</dbReference>
<proteinExistence type="predicted"/>
<evidence type="ECO:0000313" key="3">
    <source>
        <dbReference type="EMBL" id="CZT13860.1"/>
    </source>
</evidence>
<dbReference type="PANTHER" id="PTHR11082">
    <property type="entry name" value="TRNA-DIHYDROURIDINE SYNTHASE"/>
    <property type="match status" value="1"/>
</dbReference>
<dbReference type="Pfam" id="PF01207">
    <property type="entry name" value="Dus"/>
    <property type="match status" value="1"/>
</dbReference>
<keyword evidence="4" id="KW-1185">Reference proteome</keyword>
<dbReference type="AlphaFoldDB" id="A0A1E1LTL6"/>
<gene>
    <name evidence="3" type="ORF">RAG0_17353</name>
</gene>
<evidence type="ECO:0000313" key="4">
    <source>
        <dbReference type="Proteomes" id="UP000178912"/>
    </source>
</evidence>
<organism evidence="3 4">
    <name type="scientific">Rhynchosporium agropyri</name>
    <dbReference type="NCBI Taxonomy" id="914238"/>
    <lineage>
        <taxon>Eukaryota</taxon>
        <taxon>Fungi</taxon>
        <taxon>Dikarya</taxon>
        <taxon>Ascomycota</taxon>
        <taxon>Pezizomycotina</taxon>
        <taxon>Leotiomycetes</taxon>
        <taxon>Helotiales</taxon>
        <taxon>Ploettnerulaceae</taxon>
        <taxon>Rhynchosporium</taxon>
    </lineage>
</organism>
<feature type="region of interest" description="Disordered" evidence="1">
    <location>
        <begin position="131"/>
        <end position="154"/>
    </location>
</feature>
<feature type="domain" description="DUS-like FMN-binding" evidence="2">
    <location>
        <begin position="30"/>
        <end position="143"/>
    </location>
</feature>
<dbReference type="InterPro" id="IPR013785">
    <property type="entry name" value="Aldolase_TIM"/>
</dbReference>
<dbReference type="PANTHER" id="PTHR11082:SF31">
    <property type="entry name" value="TRNA-DIHYDROURIDINE(20A_20B) SYNTHASE [NAD(P)+]-LIKE"/>
    <property type="match status" value="1"/>
</dbReference>
<sequence>MIASAKSTLQTLSLTSSSISSDKESERYKTVSVKIRIHKDLRKTLDFVRQVENAGVDFITVHGRMRSTRSSEPANLDAIKLVKEHARVPIVANGDVFSRADVERIVSETGVDGVMSARGLLEEPGLFARSPTLTTSKTHSAAVGEGSDDDQSQDNRWEVLETFLNNVIRAPIPFKLVVHHISEMVGSDRVQTGRGLIGTLFTKEERAALMECKSFLEVLDLVDGVKEVRRF</sequence>
<dbReference type="CDD" id="cd02801">
    <property type="entry name" value="DUS_like_FMN"/>
    <property type="match status" value="1"/>
</dbReference>
<accession>A0A1E1LTL6</accession>
<protein>
    <recommendedName>
        <fullName evidence="2">DUS-like FMN-binding domain-containing protein</fullName>
    </recommendedName>
</protein>